<dbReference type="CDD" id="cd00075">
    <property type="entry name" value="HATPase"/>
    <property type="match status" value="1"/>
</dbReference>
<keyword evidence="5 10" id="KW-0418">Kinase</keyword>
<organism evidence="10 11">
    <name type="scientific">Fischerella muscicola CCMEE 5323</name>
    <dbReference type="NCBI Taxonomy" id="2019572"/>
    <lineage>
        <taxon>Bacteria</taxon>
        <taxon>Bacillati</taxon>
        <taxon>Cyanobacteriota</taxon>
        <taxon>Cyanophyceae</taxon>
        <taxon>Nostocales</taxon>
        <taxon>Hapalosiphonaceae</taxon>
        <taxon>Fischerella</taxon>
    </lineage>
</organism>
<keyword evidence="8" id="KW-1133">Transmembrane helix</keyword>
<evidence type="ECO:0000256" key="4">
    <source>
        <dbReference type="ARBA" id="ARBA00022679"/>
    </source>
</evidence>
<dbReference type="InterPro" id="IPR004358">
    <property type="entry name" value="Sig_transdc_His_kin-like_C"/>
</dbReference>
<evidence type="ECO:0000256" key="5">
    <source>
        <dbReference type="ARBA" id="ARBA00022777"/>
    </source>
</evidence>
<evidence type="ECO:0000313" key="10">
    <source>
        <dbReference type="EMBL" id="PLZ92871.1"/>
    </source>
</evidence>
<dbReference type="Gene3D" id="1.10.287.130">
    <property type="match status" value="1"/>
</dbReference>
<proteinExistence type="predicted"/>
<evidence type="ECO:0000313" key="11">
    <source>
        <dbReference type="Proteomes" id="UP000235036"/>
    </source>
</evidence>
<feature type="transmembrane region" description="Helical" evidence="8">
    <location>
        <begin position="9"/>
        <end position="30"/>
    </location>
</feature>
<accession>A0A2N6K6Z3</accession>
<evidence type="ECO:0000256" key="2">
    <source>
        <dbReference type="ARBA" id="ARBA00012438"/>
    </source>
</evidence>
<dbReference type="InterPro" id="IPR036890">
    <property type="entry name" value="HATPase_C_sf"/>
</dbReference>
<dbReference type="PRINTS" id="PR00344">
    <property type="entry name" value="BCTRLSENSOR"/>
</dbReference>
<dbReference type="SMART" id="SM00388">
    <property type="entry name" value="HisKA"/>
    <property type="match status" value="1"/>
</dbReference>
<dbReference type="Gene3D" id="3.30.565.10">
    <property type="entry name" value="Histidine kinase-like ATPase, C-terminal domain"/>
    <property type="match status" value="1"/>
</dbReference>
<dbReference type="Pfam" id="PF00512">
    <property type="entry name" value="HisKA"/>
    <property type="match status" value="1"/>
</dbReference>
<dbReference type="InterPro" id="IPR036097">
    <property type="entry name" value="HisK_dim/P_sf"/>
</dbReference>
<evidence type="ECO:0000256" key="1">
    <source>
        <dbReference type="ARBA" id="ARBA00000085"/>
    </source>
</evidence>
<dbReference type="InterPro" id="IPR003594">
    <property type="entry name" value="HATPase_dom"/>
</dbReference>
<dbReference type="Proteomes" id="UP000235036">
    <property type="component" value="Unassembled WGS sequence"/>
</dbReference>
<keyword evidence="3" id="KW-0597">Phosphoprotein</keyword>
<dbReference type="Pfam" id="PF02518">
    <property type="entry name" value="HATPase_c"/>
    <property type="match status" value="1"/>
</dbReference>
<comment type="function">
    <text evidence="7">Photoreceptor which exists in two forms that are reversibly interconvertible by light: the R form that absorbs maximally in the red region of the spectrum and the FR form that absorbs maximally in the far-red region.</text>
</comment>
<feature type="transmembrane region" description="Helical" evidence="8">
    <location>
        <begin position="167"/>
        <end position="187"/>
    </location>
</feature>
<evidence type="ECO:0000256" key="8">
    <source>
        <dbReference type="SAM" id="Phobius"/>
    </source>
</evidence>
<keyword evidence="8" id="KW-0812">Transmembrane</keyword>
<dbReference type="EC" id="2.7.13.3" evidence="2"/>
<dbReference type="EMBL" id="NRQW01000095">
    <property type="protein sequence ID" value="PLZ92871.1"/>
    <property type="molecule type" value="Genomic_DNA"/>
</dbReference>
<reference evidence="10 11" key="1">
    <citation type="submission" date="2017-08" db="EMBL/GenBank/DDBJ databases">
        <title>Genomes of Fischerella (Mastigocladus) sp. strains.</title>
        <authorList>
            <person name="Miller S.R."/>
        </authorList>
    </citation>
    <scope>NUCLEOTIDE SEQUENCE [LARGE SCALE GENOMIC DNA]</scope>
    <source>
        <strain evidence="10 11">CCMEE 5323</strain>
    </source>
</reference>
<dbReference type="CDD" id="cd00082">
    <property type="entry name" value="HisKA"/>
    <property type="match status" value="1"/>
</dbReference>
<evidence type="ECO:0000259" key="9">
    <source>
        <dbReference type="PROSITE" id="PS50109"/>
    </source>
</evidence>
<keyword evidence="11" id="KW-1185">Reference proteome</keyword>
<gene>
    <name evidence="10" type="ORF">CEN44_04820</name>
</gene>
<dbReference type="SMART" id="SM00387">
    <property type="entry name" value="HATPase_c"/>
    <property type="match status" value="1"/>
</dbReference>
<dbReference type="InterPro" id="IPR003661">
    <property type="entry name" value="HisK_dim/P_dom"/>
</dbReference>
<dbReference type="SUPFAM" id="SSF55874">
    <property type="entry name" value="ATPase domain of HSP90 chaperone/DNA topoisomerase II/histidine kinase"/>
    <property type="match status" value="1"/>
</dbReference>
<evidence type="ECO:0000256" key="7">
    <source>
        <dbReference type="ARBA" id="ARBA00055745"/>
    </source>
</evidence>
<dbReference type="SUPFAM" id="SSF47384">
    <property type="entry name" value="Homodimeric domain of signal transducing histidine kinase"/>
    <property type="match status" value="1"/>
</dbReference>
<evidence type="ECO:0000256" key="6">
    <source>
        <dbReference type="ARBA" id="ARBA00023012"/>
    </source>
</evidence>
<evidence type="ECO:0000256" key="3">
    <source>
        <dbReference type="ARBA" id="ARBA00022553"/>
    </source>
</evidence>
<dbReference type="FunFam" id="3.30.565.10:FF:000006">
    <property type="entry name" value="Sensor histidine kinase WalK"/>
    <property type="match status" value="1"/>
</dbReference>
<dbReference type="RefSeq" id="WP_102204921.1">
    <property type="nucleotide sequence ID" value="NZ_CAWNVR010000086.1"/>
</dbReference>
<keyword evidence="4" id="KW-0808">Transferase</keyword>
<sequence>MFHRSRSNLALWFTLTMGSILVIFAGVLYYQAVLDELEDLDRLLYKKSRVMAVNAKYDLRKKQLDLENVPLLGSNVPPQGTEFVYARWYDTKGQLVQFFGTDPEAQVKATLSFQTLKITFHSSKGVPTVTWLRELTLPVYQDSLLIGYLQVATPLTSVQNNLTQLRLVLLLTVPVTLGVIGLASWYLGGIAMQPIRDSYNQLQRFTSDASHELRSPLSAIISNAQYGLLSKSNHTEAQRQRFGKIFDVAKSMNTLVNNLLLLARHAGRLSSESLQKVDLKSELLQIADEYTTQEAAKHLNLTYTLPIASVIVLGDVGLLRQAVVNLLDNACKYTPAGGQVQLRLFTQSHWAVIEVIDNGIGIPEADLPHIFERFYRVDKKRSRKTGGYGLGLSIVQQIISAHGGHITVKSVVDKGSTFQIILPLK</sequence>
<dbReference type="PANTHER" id="PTHR43711:SF1">
    <property type="entry name" value="HISTIDINE KINASE 1"/>
    <property type="match status" value="1"/>
</dbReference>
<comment type="catalytic activity">
    <reaction evidence="1">
        <text>ATP + protein L-histidine = ADP + protein N-phospho-L-histidine.</text>
        <dbReference type="EC" id="2.7.13.3"/>
    </reaction>
</comment>
<dbReference type="GO" id="GO:0000155">
    <property type="term" value="F:phosphorelay sensor kinase activity"/>
    <property type="evidence" value="ECO:0007669"/>
    <property type="project" value="InterPro"/>
</dbReference>
<dbReference type="AlphaFoldDB" id="A0A2N6K6Z3"/>
<dbReference type="InterPro" id="IPR005467">
    <property type="entry name" value="His_kinase_dom"/>
</dbReference>
<dbReference type="InterPro" id="IPR050736">
    <property type="entry name" value="Sensor_HK_Regulatory"/>
</dbReference>
<keyword evidence="6" id="KW-0902">Two-component regulatory system</keyword>
<feature type="domain" description="Histidine kinase" evidence="9">
    <location>
        <begin position="208"/>
        <end position="425"/>
    </location>
</feature>
<protein>
    <recommendedName>
        <fullName evidence="2">histidine kinase</fullName>
        <ecNumber evidence="2">2.7.13.3</ecNumber>
    </recommendedName>
</protein>
<dbReference type="PANTHER" id="PTHR43711">
    <property type="entry name" value="TWO-COMPONENT HISTIDINE KINASE"/>
    <property type="match status" value="1"/>
</dbReference>
<comment type="caution">
    <text evidence="10">The sequence shown here is derived from an EMBL/GenBank/DDBJ whole genome shotgun (WGS) entry which is preliminary data.</text>
</comment>
<dbReference type="PROSITE" id="PS50109">
    <property type="entry name" value="HIS_KIN"/>
    <property type="match status" value="1"/>
</dbReference>
<name>A0A2N6K6Z3_FISMU</name>
<keyword evidence="8" id="KW-0472">Membrane</keyword>